<dbReference type="Pfam" id="PF04014">
    <property type="entry name" value="MazE_antitoxin"/>
    <property type="match status" value="1"/>
</dbReference>
<sequence>MRMKVFNKGQVVIPVEIRKALDIKPGDSIEVNFDHERRLIQLRKPDKNESRVLAGSLAAYAKGKQFPSRSGMHEALKQGMINE</sequence>
<dbReference type="OrthoDB" id="9810885at2"/>
<gene>
    <name evidence="3" type="ORF">Dthio_PD3800</name>
</gene>
<dbReference type="EMBL" id="ACJN02000001">
    <property type="protein sequence ID" value="EFI36334.1"/>
    <property type="molecule type" value="Genomic_DNA"/>
</dbReference>
<dbReference type="InterPro" id="IPR037914">
    <property type="entry name" value="SpoVT-AbrB_sf"/>
</dbReference>
<evidence type="ECO:0000313" key="3">
    <source>
        <dbReference type="EMBL" id="EFI36334.1"/>
    </source>
</evidence>
<keyword evidence="4" id="KW-1185">Reference proteome</keyword>
<dbReference type="Gene3D" id="2.10.260.10">
    <property type="match status" value="1"/>
</dbReference>
<reference evidence="3" key="1">
    <citation type="submission" date="2010-05" db="EMBL/GenBank/DDBJ databases">
        <title>The draft genome of Desulfonatronospira thiodismutans ASO3-1.</title>
        <authorList>
            <consortium name="US DOE Joint Genome Institute (JGI-PGF)"/>
            <person name="Lucas S."/>
            <person name="Copeland A."/>
            <person name="Lapidus A."/>
            <person name="Cheng J.-F."/>
            <person name="Bruce D."/>
            <person name="Goodwin L."/>
            <person name="Pitluck S."/>
            <person name="Chertkov O."/>
            <person name="Brettin T."/>
            <person name="Detter J.C."/>
            <person name="Han C."/>
            <person name="Land M.L."/>
            <person name="Hauser L."/>
            <person name="Kyrpides N."/>
            <person name="Mikhailova N."/>
            <person name="Muyzer G."/>
            <person name="Woyke T."/>
        </authorList>
    </citation>
    <scope>NUCLEOTIDE SEQUENCE [LARGE SCALE GENOMIC DNA]</scope>
    <source>
        <strain evidence="3">ASO3-1</strain>
    </source>
</reference>
<dbReference type="AlphaFoldDB" id="D6SKD1"/>
<protein>
    <submittedName>
        <fullName evidence="3">Transcriptional regulator, AbrB family</fullName>
    </submittedName>
</protein>
<feature type="domain" description="SpoVT-AbrB" evidence="2">
    <location>
        <begin position="1"/>
        <end position="47"/>
    </location>
</feature>
<comment type="caution">
    <text evidence="3">The sequence shown here is derived from an EMBL/GenBank/DDBJ whole genome shotgun (WGS) entry which is preliminary data.</text>
</comment>
<accession>D6SKD1</accession>
<dbReference type="SMART" id="SM00966">
    <property type="entry name" value="SpoVT_AbrB"/>
    <property type="match status" value="1"/>
</dbReference>
<dbReference type="NCBIfam" id="TIGR01439">
    <property type="entry name" value="lp_hng_hel_AbrB"/>
    <property type="match status" value="1"/>
</dbReference>
<dbReference type="InterPro" id="IPR007159">
    <property type="entry name" value="SpoVT-AbrB_dom"/>
</dbReference>
<evidence type="ECO:0000259" key="2">
    <source>
        <dbReference type="PROSITE" id="PS51740"/>
    </source>
</evidence>
<organism evidence="3 4">
    <name type="scientific">Desulfonatronospira thiodismutans ASO3-1</name>
    <dbReference type="NCBI Taxonomy" id="555779"/>
    <lineage>
        <taxon>Bacteria</taxon>
        <taxon>Pseudomonadati</taxon>
        <taxon>Thermodesulfobacteriota</taxon>
        <taxon>Desulfovibrionia</taxon>
        <taxon>Desulfovibrionales</taxon>
        <taxon>Desulfonatronovibrionaceae</taxon>
        <taxon>Desulfonatronospira</taxon>
    </lineage>
</organism>
<evidence type="ECO:0000313" key="4">
    <source>
        <dbReference type="Proteomes" id="UP000005496"/>
    </source>
</evidence>
<dbReference type="GO" id="GO:0003677">
    <property type="term" value="F:DNA binding"/>
    <property type="evidence" value="ECO:0007669"/>
    <property type="project" value="UniProtKB-UniRule"/>
</dbReference>
<name>D6SKD1_9BACT</name>
<dbReference type="SUPFAM" id="SSF89447">
    <property type="entry name" value="AbrB/MazE/MraZ-like"/>
    <property type="match status" value="1"/>
</dbReference>
<dbReference type="PROSITE" id="PS51740">
    <property type="entry name" value="SPOVT_ABRB"/>
    <property type="match status" value="1"/>
</dbReference>
<keyword evidence="1" id="KW-0238">DNA-binding</keyword>
<evidence type="ECO:0000256" key="1">
    <source>
        <dbReference type="PROSITE-ProRule" id="PRU01076"/>
    </source>
</evidence>
<proteinExistence type="predicted"/>
<dbReference type="RefSeq" id="WP_008869453.1">
    <property type="nucleotide sequence ID" value="NZ_ACJN02000001.1"/>
</dbReference>
<dbReference type="Proteomes" id="UP000005496">
    <property type="component" value="Unassembled WGS sequence"/>
</dbReference>